<name>A0ABN7SFG3_OIKDI</name>
<evidence type="ECO:0000313" key="2">
    <source>
        <dbReference type="EMBL" id="CAG5098910.1"/>
    </source>
</evidence>
<proteinExistence type="predicted"/>
<dbReference type="EMBL" id="OU015569">
    <property type="protein sequence ID" value="CAG5098910.1"/>
    <property type="molecule type" value="Genomic_DNA"/>
</dbReference>
<dbReference type="Proteomes" id="UP001158576">
    <property type="component" value="Chromosome XSR"/>
</dbReference>
<sequence length="138" mass="15915">MERRMLKNLVTLDDKSVCSQTLQEIHDAVFVQPSRRAAAAKAQTAFACQKSGRKRKATEKRPELDENDNRTEVKAVPVKPRRRLRDWIKKNDAEFEQFLEGLEVKPFPTEEEFYKSKDSGAIVKAAVKGVKKDFPEFF</sequence>
<accession>A0ABN7SFG3</accession>
<feature type="compositionally biased region" description="Basic and acidic residues" evidence="1">
    <location>
        <begin position="59"/>
        <end position="72"/>
    </location>
</feature>
<feature type="region of interest" description="Disordered" evidence="1">
    <location>
        <begin position="48"/>
        <end position="72"/>
    </location>
</feature>
<protein>
    <submittedName>
        <fullName evidence="2">Oidioi.mRNA.OKI2018_I69.XSR.g16082.t1.cds</fullName>
    </submittedName>
</protein>
<organism evidence="2 3">
    <name type="scientific">Oikopleura dioica</name>
    <name type="common">Tunicate</name>
    <dbReference type="NCBI Taxonomy" id="34765"/>
    <lineage>
        <taxon>Eukaryota</taxon>
        <taxon>Metazoa</taxon>
        <taxon>Chordata</taxon>
        <taxon>Tunicata</taxon>
        <taxon>Appendicularia</taxon>
        <taxon>Copelata</taxon>
        <taxon>Oikopleuridae</taxon>
        <taxon>Oikopleura</taxon>
    </lineage>
</organism>
<reference evidence="2 3" key="1">
    <citation type="submission" date="2021-04" db="EMBL/GenBank/DDBJ databases">
        <authorList>
            <person name="Bliznina A."/>
        </authorList>
    </citation>
    <scope>NUCLEOTIDE SEQUENCE [LARGE SCALE GENOMIC DNA]</scope>
</reference>
<evidence type="ECO:0000313" key="3">
    <source>
        <dbReference type="Proteomes" id="UP001158576"/>
    </source>
</evidence>
<keyword evidence="3" id="KW-1185">Reference proteome</keyword>
<gene>
    <name evidence="2" type="ORF">OKIOD_LOCUS7640</name>
</gene>
<evidence type="ECO:0000256" key="1">
    <source>
        <dbReference type="SAM" id="MobiDB-lite"/>
    </source>
</evidence>